<evidence type="ECO:0000256" key="1">
    <source>
        <dbReference type="SAM" id="SignalP"/>
    </source>
</evidence>
<feature type="chain" id="PRO_5047499435" description="Peptidase S1" evidence="1">
    <location>
        <begin position="28"/>
        <end position="162"/>
    </location>
</feature>
<evidence type="ECO:0008006" key="4">
    <source>
        <dbReference type="Google" id="ProtNLM"/>
    </source>
</evidence>
<protein>
    <recommendedName>
        <fullName evidence="4">Peptidase S1</fullName>
    </recommendedName>
</protein>
<organism evidence="2 3">
    <name type="scientific">Alteraurantiacibacter lauratis</name>
    <dbReference type="NCBI Taxonomy" id="2054627"/>
    <lineage>
        <taxon>Bacteria</taxon>
        <taxon>Pseudomonadati</taxon>
        <taxon>Pseudomonadota</taxon>
        <taxon>Alphaproteobacteria</taxon>
        <taxon>Sphingomonadales</taxon>
        <taxon>Erythrobacteraceae</taxon>
        <taxon>Alteraurantiacibacter</taxon>
    </lineage>
</organism>
<accession>A0ABV7E9Q2</accession>
<keyword evidence="3" id="KW-1185">Reference proteome</keyword>
<comment type="caution">
    <text evidence="2">The sequence shown here is derived from an EMBL/GenBank/DDBJ whole genome shotgun (WGS) entry which is preliminary data.</text>
</comment>
<proteinExistence type="predicted"/>
<evidence type="ECO:0000313" key="3">
    <source>
        <dbReference type="Proteomes" id="UP001595378"/>
    </source>
</evidence>
<keyword evidence="1" id="KW-0732">Signal</keyword>
<dbReference type="Proteomes" id="UP001595378">
    <property type="component" value="Unassembled WGS sequence"/>
</dbReference>
<sequence length="162" mass="16726">MMGKAGFRSASVAAFALIAGVATPVAAQDTSAVPLYHKVELAAGFTPDPQFFAVTSGGSISANASVSSRCAGYIANAPDVRLHYTSGSLPLIISTRSSGDTTLVVHAPDGRWYCDDDGGESGLNAMVRFNSPQSGRYAIWVGSYSSGENVQAEVAISELSSQ</sequence>
<feature type="signal peptide" evidence="1">
    <location>
        <begin position="1"/>
        <end position="27"/>
    </location>
</feature>
<dbReference type="Gene3D" id="2.60.120.380">
    <property type="match status" value="1"/>
</dbReference>
<gene>
    <name evidence="2" type="ORF">ACFODK_00965</name>
</gene>
<name>A0ABV7E9Q2_9SPHN</name>
<reference evidence="3" key="1">
    <citation type="journal article" date="2019" name="Int. J. Syst. Evol. Microbiol.">
        <title>The Global Catalogue of Microorganisms (GCM) 10K type strain sequencing project: providing services to taxonomists for standard genome sequencing and annotation.</title>
        <authorList>
            <consortium name="The Broad Institute Genomics Platform"/>
            <consortium name="The Broad Institute Genome Sequencing Center for Infectious Disease"/>
            <person name="Wu L."/>
            <person name="Ma J."/>
        </authorList>
    </citation>
    <scope>NUCLEOTIDE SEQUENCE [LARGE SCALE GENOMIC DNA]</scope>
    <source>
        <strain evidence="3">KCTC 52606</strain>
    </source>
</reference>
<evidence type="ECO:0000313" key="2">
    <source>
        <dbReference type="EMBL" id="MFC3099459.1"/>
    </source>
</evidence>
<dbReference type="EMBL" id="JBHRSU010000001">
    <property type="protein sequence ID" value="MFC3099459.1"/>
    <property type="molecule type" value="Genomic_DNA"/>
</dbReference>
<dbReference type="RefSeq" id="WP_336917331.1">
    <property type="nucleotide sequence ID" value="NZ_JBANRN010000001.1"/>
</dbReference>